<evidence type="ECO:0000313" key="16">
    <source>
        <dbReference type="Proteomes" id="UP000001038"/>
    </source>
</evidence>
<dbReference type="PANTHER" id="PTHR11454:SF9">
    <property type="entry name" value="INSULIN"/>
    <property type="match status" value="1"/>
</dbReference>
<dbReference type="Proteomes" id="UP000001038">
    <property type="component" value="Chromosome 14"/>
</dbReference>
<accession>A0A3B3HRI8</accession>
<keyword evidence="7 13" id="KW-0313">Glucose metabolism</keyword>
<keyword evidence="9 13" id="KW-0372">Hormone</keyword>
<dbReference type="STRING" id="8090.ENSORLP00000034276"/>
<comment type="similarity">
    <text evidence="3 13">Belongs to the insulin family.</text>
</comment>
<keyword evidence="16" id="KW-1185">Reference proteome</keyword>
<reference evidence="15" key="2">
    <citation type="submission" date="2025-08" db="UniProtKB">
        <authorList>
            <consortium name="Ensembl"/>
        </authorList>
    </citation>
    <scope>IDENTIFICATION</scope>
    <source>
        <strain evidence="15">Hd-rR</strain>
    </source>
</reference>
<dbReference type="InterPro" id="IPR016179">
    <property type="entry name" value="Insulin-like"/>
</dbReference>
<dbReference type="GeneTree" id="ENSGT00940000164327"/>
<dbReference type="Gene3D" id="1.10.100.10">
    <property type="entry name" value="Insulin-like"/>
    <property type="match status" value="1"/>
</dbReference>
<dbReference type="CDD" id="cd04367">
    <property type="entry name" value="IlGF_insulin_like"/>
    <property type="match status" value="1"/>
</dbReference>
<dbReference type="InterPro" id="IPR004825">
    <property type="entry name" value="Insulin"/>
</dbReference>
<dbReference type="Pfam" id="PF00049">
    <property type="entry name" value="Insulin"/>
    <property type="match status" value="1"/>
</dbReference>
<evidence type="ECO:0000256" key="2">
    <source>
        <dbReference type="ARBA" id="ARBA00004613"/>
    </source>
</evidence>
<comment type="function">
    <text evidence="1 13">Insulin decreases blood glucose concentration. It increases cell permeability to monosaccharides, amino acids and fatty acids. It accelerates glycolysis, the pentose phosphate cycle, and glycogen synthesis in liver.</text>
</comment>
<evidence type="ECO:0000256" key="4">
    <source>
        <dbReference type="ARBA" id="ARBA00011207"/>
    </source>
</evidence>
<dbReference type="PRINTS" id="PR00276">
    <property type="entry name" value="INSULINFAMLY"/>
</dbReference>
<dbReference type="GO" id="GO:0006006">
    <property type="term" value="P:glucose metabolic process"/>
    <property type="evidence" value="ECO:0007669"/>
    <property type="project" value="UniProtKB-UniRule"/>
</dbReference>
<keyword evidence="12 13" id="KW-0119">Carbohydrate metabolism</keyword>
<keyword evidence="11" id="KW-1015">Disulfide bond</keyword>
<dbReference type="AlphaFoldDB" id="A0A3B3HRI8"/>
<dbReference type="PRINTS" id="PR00277">
    <property type="entry name" value="INSULIN"/>
</dbReference>
<evidence type="ECO:0000256" key="11">
    <source>
        <dbReference type="ARBA" id="ARBA00023157"/>
    </source>
</evidence>
<name>A0A3B3HRI8_ORYLA</name>
<protein>
    <recommendedName>
        <fullName evidence="5 13">Insulin</fullName>
    </recommendedName>
</protein>
<evidence type="ECO:0000256" key="7">
    <source>
        <dbReference type="ARBA" id="ARBA00022526"/>
    </source>
</evidence>
<dbReference type="InParanoid" id="A0A3B3HRI8"/>
<dbReference type="PANTHER" id="PTHR11454">
    <property type="entry name" value="INSULIN/INSULIN GROWTH FACTOR"/>
    <property type="match status" value="1"/>
</dbReference>
<evidence type="ECO:0000256" key="6">
    <source>
        <dbReference type="ARBA" id="ARBA00022525"/>
    </source>
</evidence>
<dbReference type="FunFam" id="1.10.100.10:FF:000003">
    <property type="entry name" value="Insulin"/>
    <property type="match status" value="1"/>
</dbReference>
<keyword evidence="10" id="KW-0732">Signal</keyword>
<comment type="subunit">
    <text evidence="4 13">Heterodimer of a B chain and an A chain linked by two disulfide bonds.</text>
</comment>
<dbReference type="InterPro" id="IPR022353">
    <property type="entry name" value="Insulin_CS"/>
</dbReference>
<evidence type="ECO:0000259" key="14">
    <source>
        <dbReference type="SMART" id="SM00078"/>
    </source>
</evidence>
<dbReference type="GO" id="GO:0005615">
    <property type="term" value="C:extracellular space"/>
    <property type="evidence" value="ECO:0000318"/>
    <property type="project" value="GO_Central"/>
</dbReference>
<dbReference type="Bgee" id="ENSORLG00000029820">
    <property type="expression patterns" value="Expressed in adult organism and 4 other cell types or tissues"/>
</dbReference>
<reference evidence="15 16" key="1">
    <citation type="journal article" date="2007" name="Nature">
        <title>The medaka draft genome and insights into vertebrate genome evolution.</title>
        <authorList>
            <person name="Kasahara M."/>
            <person name="Naruse K."/>
            <person name="Sasaki S."/>
            <person name="Nakatani Y."/>
            <person name="Qu W."/>
            <person name="Ahsan B."/>
            <person name="Yamada T."/>
            <person name="Nagayasu Y."/>
            <person name="Doi K."/>
            <person name="Kasai Y."/>
            <person name="Jindo T."/>
            <person name="Kobayashi D."/>
            <person name="Shimada A."/>
            <person name="Toyoda A."/>
            <person name="Kuroki Y."/>
            <person name="Fujiyama A."/>
            <person name="Sasaki T."/>
            <person name="Shimizu A."/>
            <person name="Asakawa S."/>
            <person name="Shimizu N."/>
            <person name="Hashimoto S."/>
            <person name="Yang J."/>
            <person name="Lee Y."/>
            <person name="Matsushima K."/>
            <person name="Sugano S."/>
            <person name="Sakaizumi M."/>
            <person name="Narita T."/>
            <person name="Ohishi K."/>
            <person name="Haga S."/>
            <person name="Ohta F."/>
            <person name="Nomoto H."/>
            <person name="Nogata K."/>
            <person name="Morishita T."/>
            <person name="Endo T."/>
            <person name="Shin-I T."/>
            <person name="Takeda H."/>
            <person name="Morishita S."/>
            <person name="Kohara Y."/>
        </authorList>
    </citation>
    <scope>NUCLEOTIDE SEQUENCE [LARGE SCALE GENOMIC DNA]</scope>
    <source>
        <strain evidence="15 16">Hd-rR</strain>
    </source>
</reference>
<dbReference type="PROSITE" id="PS00262">
    <property type="entry name" value="INSULIN"/>
    <property type="match status" value="1"/>
</dbReference>
<evidence type="ECO:0000256" key="10">
    <source>
        <dbReference type="ARBA" id="ARBA00022729"/>
    </source>
</evidence>
<keyword evidence="6 13" id="KW-0964">Secreted</keyword>
<dbReference type="SUPFAM" id="SSF56994">
    <property type="entry name" value="Insulin-like"/>
    <property type="match status" value="1"/>
</dbReference>
<evidence type="ECO:0000313" key="15">
    <source>
        <dbReference type="Ensembl" id="ENSORLP00000034276.1"/>
    </source>
</evidence>
<comment type="subcellular location">
    <subcellularLocation>
        <location evidence="2 13">Secreted</location>
    </subcellularLocation>
</comment>
<proteinExistence type="inferred from homology"/>
<evidence type="ECO:0000256" key="9">
    <source>
        <dbReference type="ARBA" id="ARBA00022702"/>
    </source>
</evidence>
<dbReference type="SMART" id="SM00078">
    <property type="entry name" value="IlGF"/>
    <property type="match status" value="1"/>
</dbReference>
<organism evidence="15 16">
    <name type="scientific">Oryzias latipes</name>
    <name type="common">Japanese rice fish</name>
    <name type="synonym">Japanese killifish</name>
    <dbReference type="NCBI Taxonomy" id="8090"/>
    <lineage>
        <taxon>Eukaryota</taxon>
        <taxon>Metazoa</taxon>
        <taxon>Chordata</taxon>
        <taxon>Craniata</taxon>
        <taxon>Vertebrata</taxon>
        <taxon>Euteleostomi</taxon>
        <taxon>Actinopterygii</taxon>
        <taxon>Neopterygii</taxon>
        <taxon>Teleostei</taxon>
        <taxon>Neoteleostei</taxon>
        <taxon>Acanthomorphata</taxon>
        <taxon>Ovalentaria</taxon>
        <taxon>Atherinomorphae</taxon>
        <taxon>Beloniformes</taxon>
        <taxon>Adrianichthyidae</taxon>
        <taxon>Oryziinae</taxon>
        <taxon>Oryzias</taxon>
    </lineage>
</organism>
<evidence type="ECO:0000256" key="5">
    <source>
        <dbReference type="ARBA" id="ARBA00020180"/>
    </source>
</evidence>
<feature type="domain" description="Insulin-like" evidence="14">
    <location>
        <begin position="139"/>
        <end position="225"/>
    </location>
</feature>
<gene>
    <name evidence="15" type="primary">ins</name>
</gene>
<sequence length="226" mass="25274">MNEHLQQQLVHTDTFADKYQHFSFIEIFFFTCLFSERLLMGLDFGRSDSDKCPQNCIEKIVFSLDGGWGVGGVFRWSYKRVPIPPLCPTPTSCPGHPLLQQNLLWSPGPLMMAALWLQTFSLLFLLIVSCPGSQAIAPQHLCGSHLVEALYLVCGDRGFFYTPKRDVDPLLGLLSPKMGGATGTGAGNEVAEFAFKDQMEMLVKRGIVEQCCHKPCNIFDLENYCN</sequence>
<evidence type="ECO:0000256" key="8">
    <source>
        <dbReference type="ARBA" id="ARBA00022685"/>
    </source>
</evidence>
<evidence type="ECO:0000256" key="13">
    <source>
        <dbReference type="RuleBase" id="RU000406"/>
    </source>
</evidence>
<dbReference type="Ensembl" id="ENSORLT00000039272.1">
    <property type="protein sequence ID" value="ENSORLP00000034276.1"/>
    <property type="gene ID" value="ENSORLG00000029820.1"/>
</dbReference>
<dbReference type="GO" id="GO:0005158">
    <property type="term" value="F:insulin receptor binding"/>
    <property type="evidence" value="ECO:0000318"/>
    <property type="project" value="GO_Central"/>
</dbReference>
<dbReference type="GO" id="GO:0005179">
    <property type="term" value="F:hormone activity"/>
    <property type="evidence" value="ECO:0000318"/>
    <property type="project" value="GO_Central"/>
</dbReference>
<dbReference type="InterPro" id="IPR022352">
    <property type="entry name" value="Ins/IGF/rlx"/>
</dbReference>
<keyword evidence="8" id="KW-0165">Cleavage on pair of basic residues</keyword>
<evidence type="ECO:0000256" key="12">
    <source>
        <dbReference type="ARBA" id="ARBA00023277"/>
    </source>
</evidence>
<dbReference type="FunCoup" id="A0A3B3HRI8">
    <property type="interactions" value="236"/>
</dbReference>
<evidence type="ECO:0000256" key="1">
    <source>
        <dbReference type="ARBA" id="ARBA00002985"/>
    </source>
</evidence>
<dbReference type="InterPro" id="IPR036438">
    <property type="entry name" value="Insulin-like_sf"/>
</dbReference>
<evidence type="ECO:0000256" key="3">
    <source>
        <dbReference type="ARBA" id="ARBA00009034"/>
    </source>
</evidence>
<reference evidence="15" key="3">
    <citation type="submission" date="2025-09" db="UniProtKB">
        <authorList>
            <consortium name="Ensembl"/>
        </authorList>
    </citation>
    <scope>IDENTIFICATION</scope>
    <source>
        <strain evidence="15">Hd-rR</strain>
    </source>
</reference>